<feature type="transmembrane region" description="Helical" evidence="17">
    <location>
        <begin position="461"/>
        <end position="480"/>
    </location>
</feature>
<dbReference type="PANTHER" id="PTHR43185">
    <property type="entry name" value="FERROUS IRON TRANSPORT PROTEIN B"/>
    <property type="match status" value="1"/>
</dbReference>
<dbReference type="InterPro" id="IPR050860">
    <property type="entry name" value="FeoB_GTPase"/>
</dbReference>
<feature type="transmembrane region" description="Helical" evidence="17">
    <location>
        <begin position="290"/>
        <end position="313"/>
    </location>
</feature>
<proteinExistence type="inferred from homology"/>
<keyword evidence="7 17" id="KW-0812">Transmembrane</keyword>
<dbReference type="FunFam" id="3.40.50.300:FF:000426">
    <property type="entry name" value="Ferrous iron transport protein B"/>
    <property type="match status" value="1"/>
</dbReference>
<evidence type="ECO:0000256" key="7">
    <source>
        <dbReference type="ARBA" id="ARBA00022692"/>
    </source>
</evidence>
<feature type="transmembrane region" description="Helical" evidence="17">
    <location>
        <begin position="333"/>
        <end position="356"/>
    </location>
</feature>
<evidence type="ECO:0000256" key="8">
    <source>
        <dbReference type="ARBA" id="ARBA00022741"/>
    </source>
</evidence>
<sequence length="673" mass="74029">MGITIALAGNPNSGKTTMFNELTGSSQYVGNWPGVTVEKKEGKLKKHKDVTIMDLPGIYSLSPYTLEEVITRDYLIKEKPDVIINIVDSSNIERNLYLTMQLKMVGIPVIIALNMHDVVEKRGDKIDLAKLSSELGCEVIPTSAVKGTGLKELIAKAIQIGNFKTKSEVDPLFLKEAFGELDDDQEEEAVSKRYDYIQELVAKTVKKKHGVQEDTGSDKIDKIVTNRWLALPIFFVSMWIIYYISIVTVGDMSIGWVESLFGWIQGGAETLLVSLGAADWTMDLVLNGIIGSLGAIFTFVPQLMILFFFLSLLEDSGYMARVAFIMDRIFRRFGLSGKSFIPMLIGTGCSIPGVMASRTIEIERDRRMTIMLTPFIPCGAKLPVFAMFIAMMFREQTWVGPSIYLIGITGVILSGIILKKFKLFAGDPAPFVMELPTYKIPKLKGVTIHMWEKAKSFIKKAGTILFAACAIIWFLQNFSFTGYVGPEAIENSILAQIGNAIRWVFIPLGFGDTWAAPVAAITGLVAKEVVVATFASVGTIIPIMFSQVTAFAFMMFILFSAPCAAAIGAMKAEYGSWKWTLFAVGYQTGVAYVVALLINVIGNIIFKGTSYVTKTALDISLMEKAAESDVVNGNIVFIIFGVLLVIGLVITIGNKIRSSKDYMEISEVSTEKN</sequence>
<comment type="subcellular location">
    <subcellularLocation>
        <location evidence="2">Cell inner membrane</location>
        <topology evidence="2">Multi-pass membrane protein</topology>
    </subcellularLocation>
    <subcellularLocation>
        <location evidence="17">Cell membrane</location>
        <topology evidence="17">Multi-pass membrane protein</topology>
    </subcellularLocation>
</comment>
<evidence type="ECO:0000313" key="20">
    <source>
        <dbReference type="Proteomes" id="UP000675664"/>
    </source>
</evidence>
<dbReference type="RefSeq" id="WP_227018422.1">
    <property type="nucleotide sequence ID" value="NZ_JAGSND010000006.1"/>
</dbReference>
<comment type="caution">
    <text evidence="19">The sequence shown here is derived from an EMBL/GenBank/DDBJ whole genome shotgun (WGS) entry which is preliminary data.</text>
</comment>
<feature type="binding site" evidence="16">
    <location>
        <position position="24"/>
    </location>
    <ligand>
        <name>Mg(2+)</name>
        <dbReference type="ChEBI" id="CHEBI:18420"/>
        <label>2</label>
    </ligand>
</feature>
<feature type="binding site" evidence="15">
    <location>
        <begin position="114"/>
        <end position="117"/>
    </location>
    <ligand>
        <name>GTP</name>
        <dbReference type="ChEBI" id="CHEBI:37565"/>
        <label>1</label>
    </ligand>
</feature>
<keyword evidence="4" id="KW-1003">Cell membrane</keyword>
<dbReference type="Pfam" id="PF07664">
    <property type="entry name" value="FeoB_C"/>
    <property type="match status" value="1"/>
</dbReference>
<dbReference type="GO" id="GO:0015093">
    <property type="term" value="F:ferrous iron transmembrane transporter activity"/>
    <property type="evidence" value="ECO:0007669"/>
    <property type="project" value="UniProtKB-UniRule"/>
</dbReference>
<feature type="binding site" evidence="15">
    <location>
        <begin position="34"/>
        <end position="38"/>
    </location>
    <ligand>
        <name>GTP</name>
        <dbReference type="ChEBI" id="CHEBI:37565"/>
        <label>1</label>
    </ligand>
</feature>
<dbReference type="InterPro" id="IPR011640">
    <property type="entry name" value="Fe2_transport_prot_B_C"/>
</dbReference>
<keyword evidence="9 17" id="KW-1133">Transmembrane helix</keyword>
<protein>
    <recommendedName>
        <fullName evidence="14 17">Ferrous iron transport protein B</fullName>
    </recommendedName>
</protein>
<keyword evidence="8 15" id="KW-0547">Nucleotide-binding</keyword>
<evidence type="ECO:0000313" key="19">
    <source>
        <dbReference type="EMBL" id="MBR0598293.1"/>
    </source>
</evidence>
<evidence type="ECO:0000256" key="6">
    <source>
        <dbReference type="ARBA" id="ARBA00022519"/>
    </source>
</evidence>
<dbReference type="InterPro" id="IPR027417">
    <property type="entry name" value="P-loop_NTPase"/>
</dbReference>
<dbReference type="EMBL" id="JAGSND010000006">
    <property type="protein sequence ID" value="MBR0598293.1"/>
    <property type="molecule type" value="Genomic_DNA"/>
</dbReference>
<dbReference type="NCBIfam" id="TIGR00437">
    <property type="entry name" value="feoB"/>
    <property type="match status" value="1"/>
</dbReference>
<dbReference type="GO" id="GO:0005886">
    <property type="term" value="C:plasma membrane"/>
    <property type="evidence" value="ECO:0007669"/>
    <property type="project" value="UniProtKB-SubCell"/>
</dbReference>
<evidence type="ECO:0000256" key="9">
    <source>
        <dbReference type="ARBA" id="ARBA00022989"/>
    </source>
</evidence>
<feature type="transmembrane region" description="Helical" evidence="17">
    <location>
        <begin position="398"/>
        <end position="418"/>
    </location>
</feature>
<accession>A0A8J7W346</accession>
<evidence type="ECO:0000256" key="16">
    <source>
        <dbReference type="PIRSR" id="PIRSR603373-2"/>
    </source>
</evidence>
<dbReference type="Gene3D" id="3.40.50.300">
    <property type="entry name" value="P-loop containing nucleotide triphosphate hydrolases"/>
    <property type="match status" value="1"/>
</dbReference>
<organism evidence="19 20">
    <name type="scientific">Sinanaerobacter chloroacetimidivorans</name>
    <dbReference type="NCBI Taxonomy" id="2818044"/>
    <lineage>
        <taxon>Bacteria</taxon>
        <taxon>Bacillati</taxon>
        <taxon>Bacillota</taxon>
        <taxon>Clostridia</taxon>
        <taxon>Peptostreptococcales</taxon>
        <taxon>Anaerovoracaceae</taxon>
        <taxon>Sinanaerobacter</taxon>
    </lineage>
</organism>
<dbReference type="InterPro" id="IPR003373">
    <property type="entry name" value="Fe2_transport_prot-B"/>
</dbReference>
<evidence type="ECO:0000256" key="5">
    <source>
        <dbReference type="ARBA" id="ARBA00022496"/>
    </source>
</evidence>
<dbReference type="Pfam" id="PF02421">
    <property type="entry name" value="FeoB_N"/>
    <property type="match status" value="1"/>
</dbReference>
<feature type="transmembrane region" description="Helical" evidence="17">
    <location>
        <begin position="228"/>
        <end position="248"/>
    </location>
</feature>
<evidence type="ECO:0000259" key="18">
    <source>
        <dbReference type="PROSITE" id="PS51711"/>
    </source>
</evidence>
<feature type="transmembrane region" description="Helical" evidence="17">
    <location>
        <begin position="260"/>
        <end position="278"/>
    </location>
</feature>
<comment type="function">
    <text evidence="1 17">Probable transporter of a GTP-driven Fe(2+) uptake system.</text>
</comment>
<dbReference type="GO" id="GO:0046872">
    <property type="term" value="F:metal ion binding"/>
    <property type="evidence" value="ECO:0007669"/>
    <property type="project" value="UniProtKB-KW"/>
</dbReference>
<keyword evidence="16" id="KW-0479">Metal-binding</keyword>
<feature type="transmembrane region" description="Helical" evidence="17">
    <location>
        <begin position="635"/>
        <end position="653"/>
    </location>
</feature>
<evidence type="ECO:0000256" key="1">
    <source>
        <dbReference type="ARBA" id="ARBA00003926"/>
    </source>
</evidence>
<dbReference type="SUPFAM" id="SSF52540">
    <property type="entry name" value="P-loop containing nucleoside triphosphate hydrolases"/>
    <property type="match status" value="1"/>
</dbReference>
<evidence type="ECO:0000256" key="3">
    <source>
        <dbReference type="ARBA" id="ARBA00022448"/>
    </source>
</evidence>
<feature type="binding site" evidence="15">
    <location>
        <begin position="9"/>
        <end position="16"/>
    </location>
    <ligand>
        <name>GTP</name>
        <dbReference type="ChEBI" id="CHEBI:37565"/>
        <label>1</label>
    </ligand>
</feature>
<evidence type="ECO:0000256" key="12">
    <source>
        <dbReference type="ARBA" id="ARBA00023134"/>
    </source>
</evidence>
<evidence type="ECO:0000256" key="17">
    <source>
        <dbReference type="RuleBase" id="RU362098"/>
    </source>
</evidence>
<evidence type="ECO:0000256" key="10">
    <source>
        <dbReference type="ARBA" id="ARBA00023004"/>
    </source>
</evidence>
<evidence type="ECO:0000256" key="14">
    <source>
        <dbReference type="NCBIfam" id="TIGR00437"/>
    </source>
</evidence>
<keyword evidence="6" id="KW-0997">Cell inner membrane</keyword>
<evidence type="ECO:0000256" key="13">
    <source>
        <dbReference type="ARBA" id="ARBA00023136"/>
    </source>
</evidence>
<dbReference type="Proteomes" id="UP000675664">
    <property type="component" value="Unassembled WGS sequence"/>
</dbReference>
<keyword evidence="12 15" id="KW-0342">GTP-binding</keyword>
<keyword evidence="11" id="KW-0406">Ion transport</keyword>
<reference evidence="19" key="1">
    <citation type="submission" date="2021-04" db="EMBL/GenBank/DDBJ databases">
        <title>Sinoanaerobacter chloroacetimidivorans sp. nov., an obligate anaerobic bacterium isolated from anaerobic sludge.</title>
        <authorList>
            <person name="Bao Y."/>
        </authorList>
    </citation>
    <scope>NUCLEOTIDE SEQUENCE</scope>
    <source>
        <strain evidence="19">BAD-6</strain>
    </source>
</reference>
<dbReference type="InterPro" id="IPR030389">
    <property type="entry name" value="G_FEOB_dom"/>
</dbReference>
<reference evidence="19" key="2">
    <citation type="submission" date="2021-04" db="EMBL/GenBank/DDBJ databases">
        <authorList>
            <person name="Liu J."/>
        </authorList>
    </citation>
    <scope>NUCLEOTIDE SEQUENCE</scope>
    <source>
        <strain evidence="19">BAD-6</strain>
    </source>
</reference>
<name>A0A8J7W346_9FIRM</name>
<dbReference type="CDD" id="cd01879">
    <property type="entry name" value="FeoB"/>
    <property type="match status" value="1"/>
</dbReference>
<evidence type="ECO:0000256" key="11">
    <source>
        <dbReference type="ARBA" id="ARBA00023065"/>
    </source>
</evidence>
<keyword evidence="13 17" id="KW-0472">Membrane</keyword>
<keyword evidence="20" id="KW-1185">Reference proteome</keyword>
<feature type="transmembrane region" description="Helical" evidence="17">
    <location>
        <begin position="368"/>
        <end position="392"/>
    </location>
</feature>
<dbReference type="Pfam" id="PF07670">
    <property type="entry name" value="Gate"/>
    <property type="match status" value="2"/>
</dbReference>
<feature type="transmembrane region" description="Helical" evidence="17">
    <location>
        <begin position="581"/>
        <end position="606"/>
    </location>
</feature>
<dbReference type="PANTHER" id="PTHR43185:SF1">
    <property type="entry name" value="FE(2+) TRANSPORTER FEOB"/>
    <property type="match status" value="1"/>
</dbReference>
<evidence type="ECO:0000256" key="15">
    <source>
        <dbReference type="PIRSR" id="PIRSR603373-1"/>
    </source>
</evidence>
<feature type="binding site" evidence="16">
    <location>
        <position position="23"/>
    </location>
    <ligand>
        <name>Mg(2+)</name>
        <dbReference type="ChEBI" id="CHEBI:18420"/>
        <label>2</label>
    </ligand>
</feature>
<evidence type="ECO:0000256" key="2">
    <source>
        <dbReference type="ARBA" id="ARBA00004429"/>
    </source>
</evidence>
<gene>
    <name evidence="19" type="primary">feoB</name>
    <name evidence="19" type="ORF">KCX82_10440</name>
</gene>
<keyword evidence="16" id="KW-0460">Magnesium</keyword>
<dbReference type="PROSITE" id="PS51711">
    <property type="entry name" value="G_FEOB"/>
    <property type="match status" value="1"/>
</dbReference>
<feature type="transmembrane region" description="Helical" evidence="17">
    <location>
        <begin position="500"/>
        <end position="522"/>
    </location>
</feature>
<dbReference type="AlphaFoldDB" id="A0A8J7W346"/>
<feature type="domain" description="FeoB-type G" evidence="18">
    <location>
        <begin position="2"/>
        <end position="163"/>
    </location>
</feature>
<comment type="similarity">
    <text evidence="17">Belongs to the TRAFAC class TrmE-Era-EngA-EngB-Septin-like GTPase superfamily. FeoB GTPase (TC 9.A.8) family.</text>
</comment>
<feature type="binding site" evidence="16">
    <location>
        <position position="20"/>
    </location>
    <ligand>
        <name>Mg(2+)</name>
        <dbReference type="ChEBI" id="CHEBI:18420"/>
        <label>2</label>
    </ligand>
</feature>
<feature type="transmembrane region" description="Helical" evidence="17">
    <location>
        <begin position="551"/>
        <end position="569"/>
    </location>
</feature>
<evidence type="ECO:0000256" key="4">
    <source>
        <dbReference type="ARBA" id="ARBA00022475"/>
    </source>
</evidence>
<keyword evidence="3 17" id="KW-0813">Transport</keyword>
<keyword evidence="10 17" id="KW-0408">Iron</keyword>
<dbReference type="GO" id="GO:0005525">
    <property type="term" value="F:GTP binding"/>
    <property type="evidence" value="ECO:0007669"/>
    <property type="project" value="UniProtKB-KW"/>
</dbReference>
<keyword evidence="5 17" id="KW-0410">Iron transport</keyword>
<dbReference type="InterPro" id="IPR011642">
    <property type="entry name" value="Gate_dom"/>
</dbReference>
<feature type="binding site" evidence="15">
    <location>
        <begin position="54"/>
        <end position="57"/>
    </location>
    <ligand>
        <name>GTP</name>
        <dbReference type="ChEBI" id="CHEBI:37565"/>
        <label>1</label>
    </ligand>
</feature>